<sequence>MAGIREALRGLWSAADDARMIQQDGRWHTWGEVRAVAESIDRELIRVGATEGARVGVVLGNRVESIAALVALLRNGRTIVTLNPMQPPARLAADVAAAAPVAVLAPGAQWESVEFRSATETLGIDGFAIDDGMRRVVRAASMVGADADESPDEAVGAPVAVEMFTSGTTGPPKRIPLTWRQLDAAMSAVHGHVGANGAVRDPLTGRVALVTLAIVHIGGMWGVLQALTEARPFVLLPRFTVEGWVSAIEEHRPRIASLPPAAMRSVLNADVPPGRLSSLRAVTAGTTFVSPDLADEFIGRYEIPVLIVYGATEFSGAVAGWTKPMHHQWWSSKRGSVGRPFPGVDLQVVDETGERLSVGETGRLQVRSGQTGSGASEWVRTSDLAHIDADGFLYIDGRADDAILRGGFKVQPEVVASALRRHSAVLDATVYGRPDDRLGEVPIAVVELVDGGRTLDEDEVKQFVREHLTPYEVPVTIHVVESLPRSASLKVDRRRLLEMVAELESSTV</sequence>
<reference evidence="3 4" key="1">
    <citation type="submission" date="2013-01" db="EMBL/GenBank/DDBJ databases">
        <title>Whole genome shotgun sequence of Gordonia soli NBRC 108243.</title>
        <authorList>
            <person name="Isaki-Nakamura S."/>
            <person name="Hosoyama A."/>
            <person name="Tsuchikane K."/>
            <person name="Ando Y."/>
            <person name="Baba S."/>
            <person name="Ohji S."/>
            <person name="Hamada M."/>
            <person name="Tamura T."/>
            <person name="Yamazoe A."/>
            <person name="Yamazaki S."/>
            <person name="Fujita N."/>
        </authorList>
    </citation>
    <scope>NUCLEOTIDE SEQUENCE [LARGE SCALE GENOMIC DNA]</scope>
    <source>
        <strain evidence="3 4">NBRC 108243</strain>
    </source>
</reference>
<dbReference type="InterPro" id="IPR050237">
    <property type="entry name" value="ATP-dep_AMP-bd_enzyme"/>
</dbReference>
<dbReference type="Proteomes" id="UP000011666">
    <property type="component" value="Unassembled WGS sequence"/>
</dbReference>
<dbReference type="STRING" id="1223545.GS4_34_00100"/>
<dbReference type="PANTHER" id="PTHR43767">
    <property type="entry name" value="LONG-CHAIN-FATTY-ACID--COA LIGASE"/>
    <property type="match status" value="1"/>
</dbReference>
<name>M0QPK4_9ACTN</name>
<gene>
    <name evidence="3" type="ORF">GS4_34_00100</name>
</gene>
<dbReference type="eggNOG" id="COG0318">
    <property type="taxonomic scope" value="Bacteria"/>
</dbReference>
<evidence type="ECO:0000313" key="3">
    <source>
        <dbReference type="EMBL" id="GAC70324.1"/>
    </source>
</evidence>
<dbReference type="RefSeq" id="WP_007624249.1">
    <property type="nucleotide sequence ID" value="NZ_BANX01000034.1"/>
</dbReference>
<dbReference type="EMBL" id="BANX01000034">
    <property type="protein sequence ID" value="GAC70324.1"/>
    <property type="molecule type" value="Genomic_DNA"/>
</dbReference>
<proteinExistence type="predicted"/>
<keyword evidence="3" id="KW-0436">Ligase</keyword>
<dbReference type="AlphaFoldDB" id="M0QPK4"/>
<dbReference type="Pfam" id="PF00501">
    <property type="entry name" value="AMP-binding"/>
    <property type="match status" value="1"/>
</dbReference>
<organism evidence="3 4">
    <name type="scientific">Gordonia soli NBRC 108243</name>
    <dbReference type="NCBI Taxonomy" id="1223545"/>
    <lineage>
        <taxon>Bacteria</taxon>
        <taxon>Bacillati</taxon>
        <taxon>Actinomycetota</taxon>
        <taxon>Actinomycetes</taxon>
        <taxon>Mycobacteriales</taxon>
        <taxon>Gordoniaceae</taxon>
        <taxon>Gordonia</taxon>
    </lineage>
</organism>
<accession>M0QPK4</accession>
<evidence type="ECO:0000259" key="1">
    <source>
        <dbReference type="Pfam" id="PF00501"/>
    </source>
</evidence>
<dbReference type="Gene3D" id="3.40.50.12780">
    <property type="entry name" value="N-terminal domain of ligase-like"/>
    <property type="match status" value="1"/>
</dbReference>
<dbReference type="PANTHER" id="PTHR43767:SF1">
    <property type="entry name" value="NONRIBOSOMAL PEPTIDE SYNTHASE PES1 (EUROFUNG)-RELATED"/>
    <property type="match status" value="1"/>
</dbReference>
<dbReference type="InterPro" id="IPR042099">
    <property type="entry name" value="ANL_N_sf"/>
</dbReference>
<protein>
    <submittedName>
        <fullName evidence="3">Putative fatty-acid--CoA ligase</fullName>
    </submittedName>
</protein>
<comment type="caution">
    <text evidence="3">The sequence shown here is derived from an EMBL/GenBank/DDBJ whole genome shotgun (WGS) entry which is preliminary data.</text>
</comment>
<dbReference type="Gene3D" id="3.30.300.30">
    <property type="match status" value="1"/>
</dbReference>
<dbReference type="CDD" id="cd04433">
    <property type="entry name" value="AFD_class_I"/>
    <property type="match status" value="1"/>
</dbReference>
<dbReference type="InterPro" id="IPR025110">
    <property type="entry name" value="AMP-bd_C"/>
</dbReference>
<dbReference type="InterPro" id="IPR000873">
    <property type="entry name" value="AMP-dep_synth/lig_dom"/>
</dbReference>
<dbReference type="SUPFAM" id="SSF56801">
    <property type="entry name" value="Acetyl-CoA synthetase-like"/>
    <property type="match status" value="1"/>
</dbReference>
<dbReference type="Pfam" id="PF13193">
    <property type="entry name" value="AMP-binding_C"/>
    <property type="match status" value="1"/>
</dbReference>
<evidence type="ECO:0000259" key="2">
    <source>
        <dbReference type="Pfam" id="PF13193"/>
    </source>
</evidence>
<evidence type="ECO:0000313" key="4">
    <source>
        <dbReference type="Proteomes" id="UP000011666"/>
    </source>
</evidence>
<dbReference type="InterPro" id="IPR045851">
    <property type="entry name" value="AMP-bd_C_sf"/>
</dbReference>
<dbReference type="GO" id="GO:0016878">
    <property type="term" value="F:acid-thiol ligase activity"/>
    <property type="evidence" value="ECO:0007669"/>
    <property type="project" value="UniProtKB-ARBA"/>
</dbReference>
<feature type="domain" description="AMP-binding enzyme C-terminal" evidence="2">
    <location>
        <begin position="416"/>
        <end position="490"/>
    </location>
</feature>
<feature type="domain" description="AMP-dependent synthetase/ligase" evidence="1">
    <location>
        <begin position="17"/>
        <end position="373"/>
    </location>
</feature>
<keyword evidence="4" id="KW-1185">Reference proteome</keyword>